<evidence type="ECO:0000256" key="4">
    <source>
        <dbReference type="ARBA" id="ARBA00022837"/>
    </source>
</evidence>
<keyword evidence="5 10" id="KW-0460">Magnesium</keyword>
<feature type="binding site" evidence="10">
    <location>
        <position position="234"/>
    </location>
    <ligand>
        <name>Ca(2+)</name>
        <dbReference type="ChEBI" id="CHEBI:29108"/>
    </ligand>
</feature>
<dbReference type="Pfam" id="PF01557">
    <property type="entry name" value="FAA_hydrolase"/>
    <property type="match status" value="1"/>
</dbReference>
<evidence type="ECO:0000256" key="3">
    <source>
        <dbReference type="ARBA" id="ARBA00022801"/>
    </source>
</evidence>
<feature type="domain" description="Fumarylacetoacetase-like C-terminal" evidence="12">
    <location>
        <begin position="123"/>
        <end position="418"/>
    </location>
</feature>
<evidence type="ECO:0000256" key="8">
    <source>
        <dbReference type="PIRSR" id="PIRSR605959-1"/>
    </source>
</evidence>
<evidence type="ECO:0000313" key="14">
    <source>
        <dbReference type="EMBL" id="KAG7383793.1"/>
    </source>
</evidence>
<evidence type="ECO:0000256" key="1">
    <source>
        <dbReference type="ARBA" id="ARBA00004782"/>
    </source>
</evidence>
<comment type="pathway">
    <text evidence="1 11">Amino-acid degradation; L-phenylalanine degradation; acetoacetate and fumarate from L-phenylalanine: step 6/6.</text>
</comment>
<dbReference type="GO" id="GO:0006559">
    <property type="term" value="P:L-phenylalanine catabolic process"/>
    <property type="evidence" value="ECO:0007669"/>
    <property type="project" value="UniProtKB-UniRule"/>
</dbReference>
<feature type="active site" description="Proton acceptor" evidence="8">
    <location>
        <position position="131"/>
    </location>
</feature>
<dbReference type="FunFam" id="3.90.850.10:FF:000009">
    <property type="entry name" value="Fumarylacetoacetase"/>
    <property type="match status" value="1"/>
</dbReference>
<dbReference type="InterPro" id="IPR005959">
    <property type="entry name" value="Fumarylacetoacetase"/>
</dbReference>
<reference evidence="14" key="1">
    <citation type="submission" date="2021-02" db="EMBL/GenBank/DDBJ databases">
        <authorList>
            <person name="Palmer J.M."/>
        </authorList>
    </citation>
    <scope>NUCLEOTIDE SEQUENCE</scope>
    <source>
        <strain evidence="14">SCRP23</strain>
    </source>
</reference>
<dbReference type="FunFam" id="2.30.30.230:FF:000003">
    <property type="entry name" value="Fumarylacetoacetase"/>
    <property type="match status" value="1"/>
</dbReference>
<dbReference type="Pfam" id="PF09298">
    <property type="entry name" value="FAA_hydrolase_N"/>
    <property type="match status" value="1"/>
</dbReference>
<keyword evidence="10 11" id="KW-0479">Metal-binding</keyword>
<sequence>MSFVPVAPDCDFPIQNLPYGIFSTKSNDKKRVGVAIGDFVLDLSVVETEGHFEGFDAACFHDSTLNRFMAQGSKAWATTRSTIQRLLSADVPTLRDNEDVKKRALVPMESVRMHLPAKVGDYTDFYSSREHATNVGIMFRGKDNALQPNWLHLPVGYHGRSSSIVTSGTNFHRPCGQLQADKADPSKGSEYGPCRVLDFELEMAFFVGPPNTLGEPIPMSKAEEHIFGVVLMNDWSARDIQKWEYVPLGPFGAKNFATTISPWVVPLAALDAFRCEPSFGPVQKDPTPLPYISDPNYARGTYDIKLQVSIKPENANKAYPVTTSNFRNMYWNMKQQLVHHTVTGCNMQPGDLLGSGTISGQTDDSLGSMLELSWQGSREVALGDSGVTRKFLQDGDTVAVTGFCQGDGYRIGFGPCEGKILPAHL</sequence>
<accession>A0A8T1VUW7</accession>
<comment type="cofactor">
    <cofactor evidence="11">
        <name>Mg(2+)</name>
        <dbReference type="ChEBI" id="CHEBI:18420"/>
    </cofactor>
    <cofactor evidence="11">
        <name>Ca(2+)</name>
        <dbReference type="ChEBI" id="CHEBI:29108"/>
    </cofactor>
</comment>
<evidence type="ECO:0000313" key="15">
    <source>
        <dbReference type="Proteomes" id="UP000693981"/>
    </source>
</evidence>
<feature type="binding site" evidence="10">
    <location>
        <position position="254"/>
    </location>
    <ligand>
        <name>Mg(2+)</name>
        <dbReference type="ChEBI" id="CHEBI:18420"/>
    </ligand>
</feature>
<feature type="binding site" evidence="10">
    <location>
        <position position="234"/>
    </location>
    <ligand>
        <name>Mg(2+)</name>
        <dbReference type="ChEBI" id="CHEBI:18420"/>
    </ligand>
</feature>
<comment type="catalytic activity">
    <reaction evidence="11">
        <text>4-fumarylacetoacetate + H2O = acetoacetate + fumarate + H(+)</text>
        <dbReference type="Rhea" id="RHEA:10244"/>
        <dbReference type="ChEBI" id="CHEBI:13705"/>
        <dbReference type="ChEBI" id="CHEBI:15377"/>
        <dbReference type="ChEBI" id="CHEBI:15378"/>
        <dbReference type="ChEBI" id="CHEBI:18034"/>
        <dbReference type="ChEBI" id="CHEBI:29806"/>
        <dbReference type="EC" id="3.7.1.2"/>
    </reaction>
</comment>
<feature type="binding site" evidence="9">
    <location>
        <position position="357"/>
    </location>
    <ligand>
        <name>substrate</name>
    </ligand>
</feature>
<feature type="domain" description="Fumarylacetoacetase N-terminal" evidence="13">
    <location>
        <begin position="15"/>
        <end position="116"/>
    </location>
</feature>
<dbReference type="OrthoDB" id="9971669at2759"/>
<dbReference type="GO" id="GO:0004334">
    <property type="term" value="F:fumarylacetoacetase activity"/>
    <property type="evidence" value="ECO:0007669"/>
    <property type="project" value="UniProtKB-UniRule"/>
</dbReference>
<dbReference type="PANTHER" id="PTHR43069:SF2">
    <property type="entry name" value="FUMARYLACETOACETASE"/>
    <property type="match status" value="1"/>
</dbReference>
<feature type="binding site" evidence="10">
    <location>
        <position position="202"/>
    </location>
    <ligand>
        <name>Ca(2+)</name>
        <dbReference type="ChEBI" id="CHEBI:29108"/>
    </ligand>
</feature>
<dbReference type="GO" id="GO:1902000">
    <property type="term" value="P:homogentisate catabolic process"/>
    <property type="evidence" value="ECO:0007669"/>
    <property type="project" value="TreeGrafter"/>
</dbReference>
<dbReference type="PANTHER" id="PTHR43069">
    <property type="entry name" value="FUMARYLACETOACETASE"/>
    <property type="match status" value="1"/>
</dbReference>
<evidence type="ECO:0000259" key="13">
    <source>
        <dbReference type="Pfam" id="PF09298"/>
    </source>
</evidence>
<dbReference type="AlphaFoldDB" id="A0A8T1VUW7"/>
<evidence type="ECO:0000256" key="5">
    <source>
        <dbReference type="ARBA" id="ARBA00022842"/>
    </source>
</evidence>
<feature type="binding site" evidence="10">
    <location>
        <position position="258"/>
    </location>
    <ligand>
        <name>Mg(2+)</name>
        <dbReference type="ChEBI" id="CHEBI:18420"/>
    </ligand>
</feature>
<feature type="binding site" evidence="9">
    <location>
        <position position="126"/>
    </location>
    <ligand>
        <name>substrate</name>
    </ligand>
</feature>
<evidence type="ECO:0000256" key="6">
    <source>
        <dbReference type="ARBA" id="ARBA00022878"/>
    </source>
</evidence>
<comment type="caution">
    <text evidence="14">The sequence shown here is derived from an EMBL/GenBank/DDBJ whole genome shotgun (WGS) entry which is preliminary data.</text>
</comment>
<keyword evidence="6 11" id="KW-0828">Tyrosine catabolism</keyword>
<evidence type="ECO:0000256" key="9">
    <source>
        <dbReference type="PIRSR" id="PIRSR605959-2"/>
    </source>
</evidence>
<dbReference type="EMBL" id="JAGDFL010000630">
    <property type="protein sequence ID" value="KAG7383793.1"/>
    <property type="molecule type" value="Genomic_DNA"/>
</dbReference>
<keyword evidence="3 11" id="KW-0378">Hydrolase</keyword>
<dbReference type="EC" id="3.7.1.2" evidence="2 11"/>
<proteinExistence type="inferred from homology"/>
<dbReference type="InterPro" id="IPR015377">
    <property type="entry name" value="Fumarylacetoacetase_N"/>
</dbReference>
<gene>
    <name evidence="14" type="ORF">PHYBOEH_009787</name>
</gene>
<dbReference type="Proteomes" id="UP000693981">
    <property type="component" value="Unassembled WGS sequence"/>
</dbReference>
<feature type="binding site" evidence="9">
    <location>
        <position position="140"/>
    </location>
    <ligand>
        <name>substrate</name>
    </ligand>
</feature>
<evidence type="ECO:0000256" key="11">
    <source>
        <dbReference type="RuleBase" id="RU366008"/>
    </source>
</evidence>
<keyword evidence="15" id="KW-1185">Reference proteome</keyword>
<dbReference type="NCBIfam" id="TIGR01266">
    <property type="entry name" value="fum_ac_acetase"/>
    <property type="match status" value="1"/>
</dbReference>
<feature type="binding site" evidence="9">
    <location>
        <position position="245"/>
    </location>
    <ligand>
        <name>substrate</name>
    </ligand>
</feature>
<keyword evidence="7 11" id="KW-0585">Phenylalanine catabolism</keyword>
<feature type="binding site" evidence="10">
    <location>
        <position position="200"/>
    </location>
    <ligand>
        <name>Ca(2+)</name>
        <dbReference type="ChEBI" id="CHEBI:29108"/>
    </ligand>
</feature>
<feature type="binding site" evidence="10">
    <location>
        <position position="124"/>
    </location>
    <ligand>
        <name>Ca(2+)</name>
        <dbReference type="ChEBI" id="CHEBI:29108"/>
    </ligand>
</feature>
<evidence type="ECO:0000256" key="10">
    <source>
        <dbReference type="PIRSR" id="PIRSR605959-3"/>
    </source>
</evidence>
<evidence type="ECO:0000256" key="7">
    <source>
        <dbReference type="ARBA" id="ARBA00023232"/>
    </source>
</evidence>
<dbReference type="InterPro" id="IPR011234">
    <property type="entry name" value="Fumarylacetoacetase-like_C"/>
</dbReference>
<dbReference type="GO" id="GO:0046872">
    <property type="term" value="F:metal ion binding"/>
    <property type="evidence" value="ECO:0007669"/>
    <property type="project" value="UniProtKB-UniRule"/>
</dbReference>
<comment type="similarity">
    <text evidence="11">Belongs to the FAH family.</text>
</comment>
<organism evidence="14 15">
    <name type="scientific">Phytophthora boehmeriae</name>
    <dbReference type="NCBI Taxonomy" id="109152"/>
    <lineage>
        <taxon>Eukaryota</taxon>
        <taxon>Sar</taxon>
        <taxon>Stramenopiles</taxon>
        <taxon>Oomycota</taxon>
        <taxon>Peronosporomycetes</taxon>
        <taxon>Peronosporales</taxon>
        <taxon>Peronosporaceae</taxon>
        <taxon>Phytophthora</taxon>
    </lineage>
</organism>
<evidence type="ECO:0000259" key="12">
    <source>
        <dbReference type="Pfam" id="PF01557"/>
    </source>
</evidence>
<name>A0A8T1VUW7_9STRA</name>
<keyword evidence="4 10" id="KW-0106">Calcium</keyword>
<evidence type="ECO:0000256" key="2">
    <source>
        <dbReference type="ARBA" id="ARBA00012094"/>
    </source>
</evidence>
<feature type="binding site" evidence="9">
    <location>
        <position position="241"/>
    </location>
    <ligand>
        <name>substrate</name>
    </ligand>
</feature>
<protein>
    <recommendedName>
        <fullName evidence="2 11">Fumarylacetoacetase</fullName>
        <ecNumber evidence="2 11">3.7.1.2</ecNumber>
    </recommendedName>
    <alternativeName>
        <fullName evidence="11">Fumarylacetoacetate hydrolase</fullName>
    </alternativeName>
</protein>
<dbReference type="GO" id="GO:0006572">
    <property type="term" value="P:L-tyrosine catabolic process"/>
    <property type="evidence" value="ECO:0007669"/>
    <property type="project" value="UniProtKB-UniRule"/>
</dbReference>